<feature type="non-terminal residue" evidence="1">
    <location>
        <position position="1"/>
    </location>
</feature>
<protein>
    <recommendedName>
        <fullName evidence="2">DNA starvation/stationary phase protection protein</fullName>
    </recommendedName>
</protein>
<evidence type="ECO:0000313" key="1">
    <source>
        <dbReference type="EMBL" id="ETJ42712.1"/>
    </source>
</evidence>
<dbReference type="AlphaFoldDB" id="W1YJQ0"/>
<organism evidence="1">
    <name type="scientific">human gut metagenome</name>
    <dbReference type="NCBI Taxonomy" id="408170"/>
    <lineage>
        <taxon>unclassified sequences</taxon>
        <taxon>metagenomes</taxon>
        <taxon>organismal metagenomes</taxon>
    </lineage>
</organism>
<proteinExistence type="predicted"/>
<accession>W1YJQ0</accession>
<gene>
    <name evidence="1" type="ORF">Q604_UNBC03313G0001</name>
</gene>
<evidence type="ECO:0008006" key="2">
    <source>
        <dbReference type="Google" id="ProtNLM"/>
    </source>
</evidence>
<reference evidence="1" key="1">
    <citation type="submission" date="2013-12" db="EMBL/GenBank/DDBJ databases">
        <title>A Varibaculum cambriense genome reconstructed from a premature infant gut community with otherwise low bacterial novelty that shifts toward anaerobic metabolism during the third week of life.</title>
        <authorList>
            <person name="Brown C.T."/>
            <person name="Sharon I."/>
            <person name="Thomas B.C."/>
            <person name="Castelle C.J."/>
            <person name="Morowitz M.J."/>
            <person name="Banfield J.F."/>
        </authorList>
    </citation>
    <scope>NUCLEOTIDE SEQUENCE</scope>
</reference>
<name>W1YJQ0_9ZZZZ</name>
<comment type="caution">
    <text evidence="1">The sequence shown here is derived from an EMBL/GenBank/DDBJ whole genome shotgun (WGS) entry which is preliminary data.</text>
</comment>
<dbReference type="EMBL" id="AZMM01003313">
    <property type="protein sequence ID" value="ETJ42712.1"/>
    <property type="molecule type" value="Genomic_DNA"/>
</dbReference>
<sequence>MSSGIIEDIALKLEQQAWFLASQNYAAE</sequence>